<dbReference type="EMBL" id="BPLR01017743">
    <property type="protein sequence ID" value="GIY94095.1"/>
    <property type="molecule type" value="Genomic_DNA"/>
</dbReference>
<dbReference type="Proteomes" id="UP001054945">
    <property type="component" value="Unassembled WGS sequence"/>
</dbReference>
<accession>A0AAV4XJJ8</accession>
<evidence type="ECO:0000313" key="3">
    <source>
        <dbReference type="Proteomes" id="UP001054945"/>
    </source>
</evidence>
<keyword evidence="3" id="KW-1185">Reference proteome</keyword>
<evidence type="ECO:0000256" key="1">
    <source>
        <dbReference type="SAM" id="MobiDB-lite"/>
    </source>
</evidence>
<sequence>MVLYPFPMKILCIIWSNYYKLYKCLHFCRSRDFNRWFGKSGEQRDNDPFIQERESARKGSSAGNLTLNPCHCRWEWAGSNLMNWNPDI</sequence>
<evidence type="ECO:0000313" key="2">
    <source>
        <dbReference type="EMBL" id="GIY94095.1"/>
    </source>
</evidence>
<organism evidence="2 3">
    <name type="scientific">Caerostris extrusa</name>
    <name type="common">Bark spider</name>
    <name type="synonym">Caerostris bankana</name>
    <dbReference type="NCBI Taxonomy" id="172846"/>
    <lineage>
        <taxon>Eukaryota</taxon>
        <taxon>Metazoa</taxon>
        <taxon>Ecdysozoa</taxon>
        <taxon>Arthropoda</taxon>
        <taxon>Chelicerata</taxon>
        <taxon>Arachnida</taxon>
        <taxon>Araneae</taxon>
        <taxon>Araneomorphae</taxon>
        <taxon>Entelegynae</taxon>
        <taxon>Araneoidea</taxon>
        <taxon>Araneidae</taxon>
        <taxon>Caerostris</taxon>
    </lineage>
</organism>
<feature type="compositionally biased region" description="Basic and acidic residues" evidence="1">
    <location>
        <begin position="41"/>
        <end position="57"/>
    </location>
</feature>
<gene>
    <name evidence="2" type="ORF">CEXT_170581</name>
</gene>
<name>A0AAV4XJJ8_CAEEX</name>
<protein>
    <submittedName>
        <fullName evidence="2">Uncharacterized protein</fullName>
    </submittedName>
</protein>
<reference evidence="2 3" key="1">
    <citation type="submission" date="2021-06" db="EMBL/GenBank/DDBJ databases">
        <title>Caerostris extrusa draft genome.</title>
        <authorList>
            <person name="Kono N."/>
            <person name="Arakawa K."/>
        </authorList>
    </citation>
    <scope>NUCLEOTIDE SEQUENCE [LARGE SCALE GENOMIC DNA]</scope>
</reference>
<proteinExistence type="predicted"/>
<feature type="region of interest" description="Disordered" evidence="1">
    <location>
        <begin position="38"/>
        <end position="64"/>
    </location>
</feature>
<comment type="caution">
    <text evidence="2">The sequence shown here is derived from an EMBL/GenBank/DDBJ whole genome shotgun (WGS) entry which is preliminary data.</text>
</comment>
<dbReference type="AlphaFoldDB" id="A0AAV4XJJ8"/>